<reference evidence="1" key="1">
    <citation type="submission" date="2021-02" db="EMBL/GenBank/DDBJ databases">
        <authorList>
            <person name="Nowell W R."/>
        </authorList>
    </citation>
    <scope>NUCLEOTIDE SEQUENCE</scope>
</reference>
<gene>
    <name evidence="1" type="ORF">OTI717_LOCUS13706</name>
</gene>
<protein>
    <submittedName>
        <fullName evidence="1">Uncharacterized protein</fullName>
    </submittedName>
</protein>
<dbReference type="EMBL" id="CAJOAX010001480">
    <property type="protein sequence ID" value="CAF3719100.1"/>
    <property type="molecule type" value="Genomic_DNA"/>
</dbReference>
<organism evidence="1 2">
    <name type="scientific">Rotaria sordida</name>
    <dbReference type="NCBI Taxonomy" id="392033"/>
    <lineage>
        <taxon>Eukaryota</taxon>
        <taxon>Metazoa</taxon>
        <taxon>Spiralia</taxon>
        <taxon>Gnathifera</taxon>
        <taxon>Rotifera</taxon>
        <taxon>Eurotatoria</taxon>
        <taxon>Bdelloidea</taxon>
        <taxon>Philodinida</taxon>
        <taxon>Philodinidae</taxon>
        <taxon>Rotaria</taxon>
    </lineage>
</organism>
<evidence type="ECO:0000313" key="1">
    <source>
        <dbReference type="EMBL" id="CAF3719100.1"/>
    </source>
</evidence>
<dbReference type="AlphaFoldDB" id="A0A818W1R8"/>
<dbReference type="Proteomes" id="UP000663823">
    <property type="component" value="Unassembled WGS sequence"/>
</dbReference>
<dbReference type="InterPro" id="IPR028994">
    <property type="entry name" value="Integrin_alpha_N"/>
</dbReference>
<dbReference type="SUPFAM" id="SSF69318">
    <property type="entry name" value="Integrin alpha N-terminal domain"/>
    <property type="match status" value="1"/>
</dbReference>
<sequence>MFSTDPNSKSAIVNDFNNDSRLDIIVTNSDDDT</sequence>
<proteinExistence type="predicted"/>
<feature type="non-terminal residue" evidence="1">
    <location>
        <position position="33"/>
    </location>
</feature>
<evidence type="ECO:0000313" key="2">
    <source>
        <dbReference type="Proteomes" id="UP000663823"/>
    </source>
</evidence>
<comment type="caution">
    <text evidence="1">The sequence shown here is derived from an EMBL/GenBank/DDBJ whole genome shotgun (WGS) entry which is preliminary data.</text>
</comment>
<name>A0A818W1R8_9BILA</name>
<accession>A0A818W1R8</accession>